<keyword evidence="1" id="KW-0040">ANK repeat</keyword>
<dbReference type="InterPro" id="IPR036770">
    <property type="entry name" value="Ankyrin_rpt-contain_sf"/>
</dbReference>
<evidence type="ECO:0000256" key="2">
    <source>
        <dbReference type="SAM" id="MobiDB-lite"/>
    </source>
</evidence>
<sequence>MLKRAQLSAHRPVAFAPRTRQLLVSPRPPLQHTQRLAPLPASGPAPLVYAEGFKEVEELAGARIVVDSDAQRVEYLTKWKADVDVMIKMLSGARELLAHVVDENRRSALHFAAALGSGECTKLMVEAGADVDLQDREGEPRVGLGGGGALCVHEARTHWRGRAGQACWGLRQLFRAALVDESSLRACIPCPAAQAQGLVKPVPVHLATALAAAAAPSGAAASAASPARCSGAAAPPAAHALPRSSSSTPATNTMPWRRHSCAALSGGCGDPGSLSRPTSSTLSGVFERIAQMRQWAG</sequence>
<feature type="repeat" description="ANK" evidence="1">
    <location>
        <begin position="104"/>
        <end position="136"/>
    </location>
</feature>
<evidence type="ECO:0000313" key="4">
    <source>
        <dbReference type="Proteomes" id="UP000236333"/>
    </source>
</evidence>
<accession>A0A2J8ADG9</accession>
<dbReference type="EMBL" id="PGGS01000052">
    <property type="protein sequence ID" value="PNH10557.1"/>
    <property type="molecule type" value="Genomic_DNA"/>
</dbReference>
<protein>
    <submittedName>
        <fullName evidence="3">Uncharacterized protein</fullName>
    </submittedName>
</protein>
<gene>
    <name evidence="3" type="ORF">TSOC_002674</name>
</gene>
<evidence type="ECO:0000313" key="3">
    <source>
        <dbReference type="EMBL" id="PNH10557.1"/>
    </source>
</evidence>
<dbReference type="Proteomes" id="UP000236333">
    <property type="component" value="Unassembled WGS sequence"/>
</dbReference>
<dbReference type="SUPFAM" id="SSF48403">
    <property type="entry name" value="Ankyrin repeat"/>
    <property type="match status" value="1"/>
</dbReference>
<evidence type="ECO:0000256" key="1">
    <source>
        <dbReference type="PROSITE-ProRule" id="PRU00023"/>
    </source>
</evidence>
<dbReference type="InterPro" id="IPR002110">
    <property type="entry name" value="Ankyrin_rpt"/>
</dbReference>
<proteinExistence type="predicted"/>
<dbReference type="OrthoDB" id="341259at2759"/>
<reference evidence="3 4" key="1">
    <citation type="journal article" date="2017" name="Mol. Biol. Evol.">
        <title>The 4-celled Tetrabaena socialis nuclear genome reveals the essential components for genetic control of cell number at the origin of multicellularity in the volvocine lineage.</title>
        <authorList>
            <person name="Featherston J."/>
            <person name="Arakaki Y."/>
            <person name="Hanschen E.R."/>
            <person name="Ferris P.J."/>
            <person name="Michod R.E."/>
            <person name="Olson B.J.S.C."/>
            <person name="Nozaki H."/>
            <person name="Durand P.M."/>
        </authorList>
    </citation>
    <scope>NUCLEOTIDE SEQUENCE [LARGE SCALE GENOMIC DNA]</scope>
    <source>
        <strain evidence="3 4">NIES-571</strain>
    </source>
</reference>
<dbReference type="Pfam" id="PF00023">
    <property type="entry name" value="Ank"/>
    <property type="match status" value="1"/>
</dbReference>
<keyword evidence="4" id="KW-1185">Reference proteome</keyword>
<feature type="compositionally biased region" description="Low complexity" evidence="2">
    <location>
        <begin position="232"/>
        <end position="247"/>
    </location>
</feature>
<feature type="region of interest" description="Disordered" evidence="2">
    <location>
        <begin position="232"/>
        <end position="254"/>
    </location>
</feature>
<comment type="caution">
    <text evidence="3">The sequence shown here is derived from an EMBL/GenBank/DDBJ whole genome shotgun (WGS) entry which is preliminary data.</text>
</comment>
<dbReference type="Gene3D" id="1.25.40.20">
    <property type="entry name" value="Ankyrin repeat-containing domain"/>
    <property type="match status" value="1"/>
</dbReference>
<dbReference type="AlphaFoldDB" id="A0A2J8ADG9"/>
<dbReference type="PROSITE" id="PS50088">
    <property type="entry name" value="ANK_REPEAT"/>
    <property type="match status" value="1"/>
</dbReference>
<organism evidence="3 4">
    <name type="scientific">Tetrabaena socialis</name>
    <dbReference type="NCBI Taxonomy" id="47790"/>
    <lineage>
        <taxon>Eukaryota</taxon>
        <taxon>Viridiplantae</taxon>
        <taxon>Chlorophyta</taxon>
        <taxon>core chlorophytes</taxon>
        <taxon>Chlorophyceae</taxon>
        <taxon>CS clade</taxon>
        <taxon>Chlamydomonadales</taxon>
        <taxon>Tetrabaenaceae</taxon>
        <taxon>Tetrabaena</taxon>
    </lineage>
</organism>
<name>A0A2J8ADG9_9CHLO</name>
<dbReference type="PROSITE" id="PS50297">
    <property type="entry name" value="ANK_REP_REGION"/>
    <property type="match status" value="1"/>
</dbReference>